<dbReference type="EMBL" id="FBWC01000042">
    <property type="protein sequence ID" value="CUX67902.1"/>
    <property type="molecule type" value="Genomic_DNA"/>
</dbReference>
<gene>
    <name evidence="1" type="ORF">AGR4C_pb30031</name>
</gene>
<reference evidence="1 2" key="1">
    <citation type="submission" date="2016-01" db="EMBL/GenBank/DDBJ databases">
        <authorList>
            <person name="Oliw E.H."/>
        </authorList>
    </citation>
    <scope>NUCLEOTIDE SEQUENCE [LARGE SCALE GENOMIC DNA]</scope>
    <source>
        <strain evidence="1 2">Kerr 14</strain>
    </source>
</reference>
<dbReference type="InterPro" id="IPR013783">
    <property type="entry name" value="Ig-like_fold"/>
</dbReference>
<evidence type="ECO:0000313" key="1">
    <source>
        <dbReference type="EMBL" id="CUX67902.1"/>
    </source>
</evidence>
<protein>
    <submittedName>
        <fullName evidence="1">Uncharacterized protein</fullName>
    </submittedName>
</protein>
<sequence length="70" mass="7579">MMAPIVRHKQGDVLVDYAFGPVISDGGVEFRLWAPLASEVSLNIGGEPSQIDGTLGRRLAPMLRRGCEAR</sequence>
<name>A0A1S7SF25_AGRTU</name>
<dbReference type="Gene3D" id="2.60.40.10">
    <property type="entry name" value="Immunoglobulins"/>
    <property type="match status" value="1"/>
</dbReference>
<dbReference type="AlphaFoldDB" id="A0A1S7SF25"/>
<evidence type="ECO:0000313" key="2">
    <source>
        <dbReference type="Proteomes" id="UP000191897"/>
    </source>
</evidence>
<organism evidence="1 2">
    <name type="scientific">Agrobacterium tumefaciens str. Kerr 14</name>
    <dbReference type="NCBI Taxonomy" id="1183424"/>
    <lineage>
        <taxon>Bacteria</taxon>
        <taxon>Pseudomonadati</taxon>
        <taxon>Pseudomonadota</taxon>
        <taxon>Alphaproteobacteria</taxon>
        <taxon>Hyphomicrobiales</taxon>
        <taxon>Rhizobiaceae</taxon>
        <taxon>Rhizobium/Agrobacterium group</taxon>
        <taxon>Agrobacterium</taxon>
        <taxon>Agrobacterium tumefaciens complex</taxon>
    </lineage>
</organism>
<dbReference type="SUPFAM" id="SSF81296">
    <property type="entry name" value="E set domains"/>
    <property type="match status" value="1"/>
</dbReference>
<proteinExistence type="predicted"/>
<dbReference type="Proteomes" id="UP000191897">
    <property type="component" value="Unassembled WGS sequence"/>
</dbReference>
<dbReference type="InterPro" id="IPR014756">
    <property type="entry name" value="Ig_E-set"/>
</dbReference>
<accession>A0A1S7SF25</accession>